<dbReference type="OrthoDB" id="9766627at2"/>
<evidence type="ECO:0000256" key="4">
    <source>
        <dbReference type="ARBA" id="ARBA00022723"/>
    </source>
</evidence>
<feature type="domain" description="4Fe-4S ferredoxin-type" evidence="9">
    <location>
        <begin position="856"/>
        <end position="885"/>
    </location>
</feature>
<proteinExistence type="inferred from homology"/>
<feature type="domain" description="4Fe-4S ferredoxin-type" evidence="9">
    <location>
        <begin position="893"/>
        <end position="922"/>
    </location>
</feature>
<dbReference type="SUPFAM" id="SSF54862">
    <property type="entry name" value="4Fe-4S ferredoxins"/>
    <property type="match status" value="2"/>
</dbReference>
<feature type="domain" description="4Fe-4S ferredoxin-type" evidence="9">
    <location>
        <begin position="23"/>
        <end position="52"/>
    </location>
</feature>
<dbReference type="PANTHER" id="PTHR43498:SF1">
    <property type="entry name" value="COB--COM HETERODISULFIDE REDUCTASE IRON-SULFUR SUBUNIT A"/>
    <property type="match status" value="1"/>
</dbReference>
<evidence type="ECO:0000256" key="7">
    <source>
        <dbReference type="ARBA" id="ARBA00023004"/>
    </source>
</evidence>
<reference evidence="11" key="1">
    <citation type="submission" date="2016-11" db="EMBL/GenBank/DDBJ databases">
        <authorList>
            <person name="Varghese N."/>
            <person name="Submissions S."/>
        </authorList>
    </citation>
    <scope>NUCLEOTIDE SEQUENCE [LARGE SCALE GENOMIC DNA]</scope>
    <source>
        <strain evidence="11">DSM 9756</strain>
    </source>
</reference>
<keyword evidence="11" id="KW-1185">Reference proteome</keyword>
<keyword evidence="5" id="KW-0274">FAD</keyword>
<dbReference type="Pfam" id="PF00037">
    <property type="entry name" value="Fer4"/>
    <property type="match status" value="1"/>
</dbReference>
<evidence type="ECO:0000256" key="1">
    <source>
        <dbReference type="ARBA" id="ARBA00001974"/>
    </source>
</evidence>
<dbReference type="Pfam" id="PF07992">
    <property type="entry name" value="Pyr_redox_2"/>
    <property type="match status" value="1"/>
</dbReference>
<dbReference type="Proteomes" id="UP000184076">
    <property type="component" value="Unassembled WGS sequence"/>
</dbReference>
<evidence type="ECO:0000256" key="5">
    <source>
        <dbReference type="ARBA" id="ARBA00022827"/>
    </source>
</evidence>
<evidence type="ECO:0000256" key="6">
    <source>
        <dbReference type="ARBA" id="ARBA00023002"/>
    </source>
</evidence>
<evidence type="ECO:0000313" key="10">
    <source>
        <dbReference type="EMBL" id="SHE71195.1"/>
    </source>
</evidence>
<dbReference type="InterPro" id="IPR039650">
    <property type="entry name" value="HdrA-like"/>
</dbReference>
<keyword evidence="5" id="KW-0285">Flavoprotein</keyword>
<dbReference type="PROSITE" id="PS51379">
    <property type="entry name" value="4FE4S_FER_2"/>
    <property type="match status" value="4"/>
</dbReference>
<dbReference type="AlphaFoldDB" id="A0A1M4VQP8"/>
<dbReference type="SUPFAM" id="SSF51905">
    <property type="entry name" value="FAD/NAD(P)-binding domain"/>
    <property type="match status" value="2"/>
</dbReference>
<comment type="cofactor">
    <cofactor evidence="1">
        <name>FAD</name>
        <dbReference type="ChEBI" id="CHEBI:57692"/>
    </cofactor>
</comment>
<evidence type="ECO:0000259" key="9">
    <source>
        <dbReference type="PROSITE" id="PS51379"/>
    </source>
</evidence>
<accession>A0A1M4VQP8</accession>
<dbReference type="PROSITE" id="PS00198">
    <property type="entry name" value="4FE4S_FER_1"/>
    <property type="match status" value="3"/>
</dbReference>
<dbReference type="InterPro" id="IPR017900">
    <property type="entry name" value="4Fe4S_Fe_S_CS"/>
</dbReference>
<feature type="domain" description="4Fe-4S ferredoxin-type" evidence="9">
    <location>
        <begin position="70"/>
        <end position="104"/>
    </location>
</feature>
<name>A0A1M4VQP8_9BACT</name>
<sequence>MTLSEVTHVSGSLGNFQVTIRQKPRYVDMEKCIACGLCAEKCPKKVDDPFNAGMGKRKAAYIPYGQAVPLKYAIDPEHCIYLTRGKCRACEKFCPTGAVNFEDEERTVTVNVGAVIAAPGFRTFDPQGLDVYGYGSVRDVVTSLEYERLLASNGPHMGHLIRPSDHEEPRKIAWIQCVGSRNINRCDNPYCSGVCCMYAIKQALVTAEHLNGGEVEQAVFYMDVRSHGKEFERYYESAKEKGVRFIQARPHSISPGEKGKGAVLEYVTRDGRPVREDFDLVVLSVGLEAPGNAEDLARTLGIDLNESRFARTSGFSPVAATRPGIFVTGAFQSPKDIPQSVTEASTAACEAARALAAARGTQAREKTYPQERDVCGEKPVIGVFVCSCGINIANTVDVQAVADYARTLPHVAHVENNLFTCSADTQNLIARKIQELGLNRIVIAACTPRTHEPLFQDTLREAGLNPYLVEMANIRNQNAWVHQQDREKATEKAKDQVRMAVAKAALNEPLHRLKVNVIQRALVIGGGVAGMNAALALADQGYPVTLVEKSDRLGGNAWKLITNDAGEPVEPYLEALIRRVNEHPRIGVHTRTTLRSVTGSVGNFHGILEEGGAEKEIRFGVAVLATGARESEPAEYLYGQDPRVLTHQQFDTLLRERPEAAGQARSAVFIQCVGSREPERPYCSRVCCTHSVKAALRLKEANPEMDVYVLYRDMRTYGERERLYQEARRRGILFIQYGLDAKPHVEKDGADLFVTVTDPILGRPLKIPADYLVLAAAMVPHDTADLVEMFKCGTNADGFFTEAHPKLRPVDLSVDGLFVAGLCHYPKPMDESIAQAGAAASRAAVVLARDEMLLDAVKSFVTEKCDGCALCVDVCPYQAIRLDTVEETGRPTRRIVTDPALCKGCGLCAATCPKGGVMVHGFTLNQLEAQVEAALGKAV</sequence>
<dbReference type="InterPro" id="IPR023753">
    <property type="entry name" value="FAD/NAD-binding_dom"/>
</dbReference>
<dbReference type="Gene3D" id="3.50.50.60">
    <property type="entry name" value="FAD/NAD(P)-binding domain"/>
    <property type="match status" value="1"/>
</dbReference>
<evidence type="ECO:0000256" key="8">
    <source>
        <dbReference type="ARBA" id="ARBA00023014"/>
    </source>
</evidence>
<dbReference type="PANTHER" id="PTHR43498">
    <property type="entry name" value="FERREDOXIN:COB-COM HETERODISULFIDE REDUCTASE SUBUNIT A"/>
    <property type="match status" value="1"/>
</dbReference>
<dbReference type="InterPro" id="IPR036188">
    <property type="entry name" value="FAD/NAD-bd_sf"/>
</dbReference>
<gene>
    <name evidence="10" type="ORF">SAMN02745206_00724</name>
</gene>
<evidence type="ECO:0000256" key="3">
    <source>
        <dbReference type="ARBA" id="ARBA00022485"/>
    </source>
</evidence>
<comment type="similarity">
    <text evidence="2">Belongs to the HdrA family.</text>
</comment>
<keyword evidence="8" id="KW-0411">Iron-sulfur</keyword>
<evidence type="ECO:0000256" key="2">
    <source>
        <dbReference type="ARBA" id="ARBA00006561"/>
    </source>
</evidence>
<organism evidence="10 11">
    <name type="scientific">Desulfacinum infernum DSM 9756</name>
    <dbReference type="NCBI Taxonomy" id="1121391"/>
    <lineage>
        <taxon>Bacteria</taxon>
        <taxon>Pseudomonadati</taxon>
        <taxon>Thermodesulfobacteriota</taxon>
        <taxon>Syntrophobacteria</taxon>
        <taxon>Syntrophobacterales</taxon>
        <taxon>Syntrophobacteraceae</taxon>
        <taxon>Desulfacinum</taxon>
    </lineage>
</organism>
<dbReference type="GO" id="GO:0051539">
    <property type="term" value="F:4 iron, 4 sulfur cluster binding"/>
    <property type="evidence" value="ECO:0007669"/>
    <property type="project" value="UniProtKB-KW"/>
</dbReference>
<dbReference type="InterPro" id="IPR017896">
    <property type="entry name" value="4Fe4S_Fe-S-bd"/>
</dbReference>
<dbReference type="Pfam" id="PF12838">
    <property type="entry name" value="Fer4_7"/>
    <property type="match status" value="1"/>
</dbReference>
<dbReference type="GO" id="GO:0046872">
    <property type="term" value="F:metal ion binding"/>
    <property type="evidence" value="ECO:0007669"/>
    <property type="project" value="UniProtKB-KW"/>
</dbReference>
<keyword evidence="4" id="KW-0479">Metal-binding</keyword>
<keyword evidence="7" id="KW-0408">Iron</keyword>
<keyword evidence="3" id="KW-0004">4Fe-4S</keyword>
<dbReference type="STRING" id="1121391.SAMN02745206_00724"/>
<dbReference type="GO" id="GO:0016491">
    <property type="term" value="F:oxidoreductase activity"/>
    <property type="evidence" value="ECO:0007669"/>
    <property type="project" value="UniProtKB-KW"/>
</dbReference>
<dbReference type="Gene3D" id="3.30.70.20">
    <property type="match status" value="2"/>
</dbReference>
<evidence type="ECO:0000313" key="11">
    <source>
        <dbReference type="Proteomes" id="UP000184076"/>
    </source>
</evidence>
<protein>
    <submittedName>
        <fullName evidence="10">Heterodisulfide reductase subunit A</fullName>
    </submittedName>
</protein>
<keyword evidence="6" id="KW-0560">Oxidoreductase</keyword>
<dbReference type="EMBL" id="FQVB01000006">
    <property type="protein sequence ID" value="SHE71195.1"/>
    <property type="molecule type" value="Genomic_DNA"/>
</dbReference>